<dbReference type="EMBL" id="CP157963">
    <property type="protein sequence ID" value="XBT97787.1"/>
    <property type="molecule type" value="Genomic_DNA"/>
</dbReference>
<protein>
    <submittedName>
        <fullName evidence="2">NACHT domain-containing protein</fullName>
    </submittedName>
</protein>
<name>A0AAU7S5Q2_9HYPH</name>
<dbReference type="SUPFAM" id="SSF52540">
    <property type="entry name" value="P-loop containing nucleoside triphosphate hydrolases"/>
    <property type="match status" value="1"/>
</dbReference>
<organism evidence="2">
    <name type="scientific">Rhizobium sp. ZPR3</name>
    <dbReference type="NCBI Taxonomy" id="3158967"/>
    <lineage>
        <taxon>Bacteria</taxon>
        <taxon>Pseudomonadati</taxon>
        <taxon>Pseudomonadota</taxon>
        <taxon>Alphaproteobacteria</taxon>
        <taxon>Hyphomicrobiales</taxon>
        <taxon>Rhizobiaceae</taxon>
        <taxon>Rhizobium/Agrobacterium group</taxon>
        <taxon>Rhizobium</taxon>
    </lineage>
</organism>
<accession>A0AAU7S5Q2</accession>
<evidence type="ECO:0000259" key="1">
    <source>
        <dbReference type="Pfam" id="PF05729"/>
    </source>
</evidence>
<reference evidence="2" key="1">
    <citation type="submission" date="2024-06" db="EMBL/GenBank/DDBJ databases">
        <authorList>
            <person name="Li T."/>
            <person name="Gao R."/>
        </authorList>
    </citation>
    <scope>NUCLEOTIDE SEQUENCE</scope>
    <source>
        <strain evidence="2">ZPR3</strain>
        <plasmid evidence="2">unnamed3</plasmid>
    </source>
</reference>
<gene>
    <name evidence="2" type="ORF">ABM479_33360</name>
</gene>
<dbReference type="InterPro" id="IPR007111">
    <property type="entry name" value="NACHT_NTPase"/>
</dbReference>
<proteinExistence type="predicted"/>
<dbReference type="RefSeq" id="WP_349963018.1">
    <property type="nucleotide sequence ID" value="NZ_CP157963.1"/>
</dbReference>
<dbReference type="Pfam" id="PF05729">
    <property type="entry name" value="NACHT"/>
    <property type="match status" value="1"/>
</dbReference>
<keyword evidence="2" id="KW-0614">Plasmid</keyword>
<dbReference type="InterPro" id="IPR027417">
    <property type="entry name" value="P-loop_NTPase"/>
</dbReference>
<feature type="domain" description="NACHT" evidence="1">
    <location>
        <begin position="289"/>
        <end position="467"/>
    </location>
</feature>
<evidence type="ECO:0000313" key="2">
    <source>
        <dbReference type="EMBL" id="XBT97787.1"/>
    </source>
</evidence>
<geneLocation type="plasmid" evidence="2">
    <name>unnamed3</name>
</geneLocation>
<sequence>MLNLHVDNDTVRASRAGHTFHERWAARRALQLLFPTDGLNAMAVEGISHTETANPGRRAEEVADLVFYYGLGDNFETCTKLETVQFKYKVDEEPVTAAYLKKTVEKFADTIVGYEEKFSTSEVDAKLSFIFVTNAPFTDSLWKAIAAAIDGSTPSDRGAATQARNLRRWCRDRRLSEPARLFSKIVFKAGEESLAAQDGALRRTLTDWSVSEDTEARARLFELQGLVVRKAGPTGQRNNLIRLEDILNALGCEVEDLFPAEERFSPVGEVIQREELSLVADVLKGHLPVFVYADGGVGKTVFVQSLAATMTNEFEVVVFDCFGGGSYRSDNQSRHLPRIGLLQIINELAARTLCDPILPSGDDSRKIVRTARRRLAQAAKAVRTQSQKHGILLIIDAADNAQLEADVRGELSFAKLLLEAIDEEPIEGVSLLLTARPYRKAGVIGRTRVTEIELGPFTEPEARAFLATRKPDASAIEITTALARSGRNARVLDYLVQTWDTNVVAGNAAATITVPEIIAQRCAQIIGELRTIGWPDAEVVEFFVAISLLPPPIPLDQLALALGWSISHVRTAASDLAPMLEMTSHGAIFRDEPTETYIRETYSQRTTAQRAIADRLLAVQSTSAYAAEALPHFLVVIKDSDRAFALVDSTTFPTSVQSDFGRRRLTLARLRSAFRLASDENDFDRLMGLSMRLAQVTTANLRGDEFIRRSPELAILLGDADCYRRLVADRAGWRGAKSARLTIAHHFAGDEDEAEIQCENTVRWINWHVEQPRDRTESNASGPDATDYAAILLHNVVSGAFENIDRNLCRWNDSFSFSVCRELLRLLELFDPGILAGLVTFAVGNKCQSKMLKLRLLSLPQLLTRKQVKLLAAAIGTLSPVEDDHNESYSVQPPKSGTREIVRAALTALISGSRASAATITGSVVVERPSAYDYSGRYGYSRAWGPVRHAAVRIWSSGKRLQFHHLLPRNAKIDKHSKAVSSKAEAKKFLKSLTEPKPAFKLKKGEKKGLQAKFSDREADEISEAVELALSLLRPIEEAVLSRKGVTEATVTAFMSVWRKWLRNDVHWQTERSADLLARTAGLGCLDILLTHAPKVAITQAEEITTILSTGRFSVSEKINVLTELARNNDLHEVAGRFAQTIAEQIRQDDNIDQRGEYYADLAAALIPMSVDEAREYYRQGLAQLDQMGGESYDQIYSLLHFAAVQSGGFLAPQLGQRLMNLCQTIISHEPSKFGWTLFARAAAKSIGFPAVLKLIRWHDQDVSQLSYGLPQLACFLAENGHLDPRRAAFILTICEDHGWWDWKSGEAVSQLLQMSSLSDQRRIFSTILEKLKIEHSFGGWPSLWEGYLATATKFPNLITSDEITELEALKAESQRKQDEFNDRSKSSHEFLAKAASEPTEAEIEKCIAKWVADCDDFSAPSIDSALKEIELAEKRPYNIRQGFIRALRAACPYAERLPFLFAIIDSTEIGFAQSLDIVSECIAAWKGSSAHLASQTGLLTKRLFETKGAEIFEGQFSSVARGIRQLSEFCNDGRLVLKLIIRKVAADEVELDGDEWLQLATALCDAASGSASIAALELILGGPASRIADEIGEGPLRPDQIQVPSETDMFADLLWHLLGDSDAYIRWTAARGMSALVRLELVPDIDNLLARFDLRSIPGLASTDHPLSFQNSQQWLLMGLARATWRDGRSLVSLRPKLLSLAKREDLHVVNKTHLVRALRNIDGGLQDVELATLQVANDEPAKGIVVSDAYASGTGPKTTFDFDYEFTKTEISGLARRFNVPQSTVVEAMGHQIRRLWPEATSMAFFPGRSRYRWDLGDRYEFYREHIQKHALLGAGTALSKTLPVVIRPYEVDEGSPWIEWRDRYDVTFDDGSWLSDRKDRVPDQAMENLLGERKGRQETLQDQHTILRKLGIDAPTEMALTPIYGRWTSPDGVTVSITSALTDQKGAIGRCKDFVKASAGDFWLPEFWDDGYYDHRGRRKSPFDPLIWAPEASRLGVDEGDELAAEGPAIRPRLGIDLTADLGLRQTTEITDWFAAEDVLALRSQVWGSWKPDPDERNSRHHDDGRILWASPVWLDPTLVKLKRLLVSTISLWKHQSTRDYDSTGVESIFLVLRDMNGSYRIWQAKKAANQEY</sequence>